<dbReference type="InterPro" id="IPR006058">
    <property type="entry name" value="2Fe2S_fd_BS"/>
</dbReference>
<dbReference type="SMART" id="SM01092">
    <property type="entry name" value="CO_deh_flav_C"/>
    <property type="match status" value="1"/>
</dbReference>
<dbReference type="PANTHER" id="PTHR45444:SF3">
    <property type="entry name" value="XANTHINE DEHYDROGENASE"/>
    <property type="match status" value="1"/>
</dbReference>
<protein>
    <recommendedName>
        <fullName evidence="6">FAD-binding PCMH-type domain-containing protein</fullName>
    </recommendedName>
</protein>
<keyword evidence="5" id="KW-0408">Iron</keyword>
<feature type="domain" description="FAD-binding PCMH-type" evidence="6">
    <location>
        <begin position="240"/>
        <end position="413"/>
    </location>
</feature>
<keyword evidence="1" id="KW-0285">Flavoprotein</keyword>
<dbReference type="InterPro" id="IPR036683">
    <property type="entry name" value="CO_DH_flav_C_dom_sf"/>
</dbReference>
<proteinExistence type="predicted"/>
<dbReference type="NCBIfam" id="TIGR02963">
    <property type="entry name" value="xanthine_xdhA"/>
    <property type="match status" value="1"/>
</dbReference>
<dbReference type="PIRSF" id="PIRSF036557">
    <property type="entry name" value="XdhA_RC"/>
    <property type="match status" value="1"/>
</dbReference>
<dbReference type="InterPro" id="IPR016208">
    <property type="entry name" value="Ald_Oxase/xanthine_DH-like"/>
</dbReference>
<dbReference type="GO" id="GO:0051537">
    <property type="term" value="F:2 iron, 2 sulfur cluster binding"/>
    <property type="evidence" value="ECO:0007669"/>
    <property type="project" value="InterPro"/>
</dbReference>
<dbReference type="Pfam" id="PF01799">
    <property type="entry name" value="Fer2_2"/>
    <property type="match status" value="1"/>
</dbReference>
<dbReference type="Pfam" id="PF03450">
    <property type="entry name" value="CO_deh_flav_C"/>
    <property type="match status" value="1"/>
</dbReference>
<dbReference type="InterPro" id="IPR005107">
    <property type="entry name" value="CO_DH_flav_C"/>
</dbReference>
<dbReference type="CDD" id="cd00207">
    <property type="entry name" value="fer2"/>
    <property type="match status" value="1"/>
</dbReference>
<dbReference type="InterPro" id="IPR002888">
    <property type="entry name" value="2Fe-2S-bd"/>
</dbReference>
<dbReference type="InterPro" id="IPR014307">
    <property type="entry name" value="Xanthine_DH_ssu"/>
</dbReference>
<dbReference type="GO" id="GO:0005506">
    <property type="term" value="F:iron ion binding"/>
    <property type="evidence" value="ECO:0007669"/>
    <property type="project" value="InterPro"/>
</dbReference>
<evidence type="ECO:0000256" key="3">
    <source>
        <dbReference type="ARBA" id="ARBA00022827"/>
    </source>
</evidence>
<dbReference type="SUPFAM" id="SSF55447">
    <property type="entry name" value="CO dehydrogenase flavoprotein C-terminal domain-like"/>
    <property type="match status" value="1"/>
</dbReference>
<dbReference type="InterPro" id="IPR012675">
    <property type="entry name" value="Beta-grasp_dom_sf"/>
</dbReference>
<dbReference type="AlphaFoldDB" id="A0A0F9SMK6"/>
<dbReference type="PROSITE" id="PS51387">
    <property type="entry name" value="FAD_PCMH"/>
    <property type="match status" value="1"/>
</dbReference>
<dbReference type="Pfam" id="PF00941">
    <property type="entry name" value="FAD_binding_5"/>
    <property type="match status" value="1"/>
</dbReference>
<dbReference type="Gene3D" id="3.30.43.10">
    <property type="entry name" value="Uridine Diphospho-n-acetylenolpyruvylglucosamine Reductase, domain 2"/>
    <property type="match status" value="1"/>
</dbReference>
<dbReference type="Gene3D" id="1.10.150.120">
    <property type="entry name" value="[2Fe-2S]-binding domain"/>
    <property type="match status" value="1"/>
</dbReference>
<gene>
    <name evidence="7" type="ORF">LCGC14_0452820</name>
</gene>
<keyword evidence="4" id="KW-0560">Oxidoreductase</keyword>
<dbReference type="PROSITE" id="PS00197">
    <property type="entry name" value="2FE2S_FER_1"/>
    <property type="match status" value="1"/>
</dbReference>
<dbReference type="GO" id="GO:0004854">
    <property type="term" value="F:xanthine dehydrogenase activity"/>
    <property type="evidence" value="ECO:0007669"/>
    <property type="project" value="InterPro"/>
</dbReference>
<dbReference type="InterPro" id="IPR036318">
    <property type="entry name" value="FAD-bd_PCMH-like_sf"/>
</dbReference>
<keyword evidence="3" id="KW-0274">FAD</keyword>
<dbReference type="SUPFAM" id="SSF56176">
    <property type="entry name" value="FAD-binding/transporter-associated domain-like"/>
    <property type="match status" value="1"/>
</dbReference>
<dbReference type="InterPro" id="IPR012175">
    <property type="entry name" value="Xanth_DH_ssu_bac"/>
</dbReference>
<accession>A0A0F9SMK6</accession>
<evidence type="ECO:0000256" key="1">
    <source>
        <dbReference type="ARBA" id="ARBA00022630"/>
    </source>
</evidence>
<evidence type="ECO:0000313" key="7">
    <source>
        <dbReference type="EMBL" id="KKN68269.1"/>
    </source>
</evidence>
<dbReference type="SUPFAM" id="SSF47741">
    <property type="entry name" value="CO dehydrogenase ISP C-domain like"/>
    <property type="match status" value="1"/>
</dbReference>
<dbReference type="Gene3D" id="3.30.390.50">
    <property type="entry name" value="CO dehydrogenase flavoprotein, C-terminal domain"/>
    <property type="match status" value="1"/>
</dbReference>
<dbReference type="InterPro" id="IPR001041">
    <property type="entry name" value="2Fe-2S_ferredoxin-type"/>
</dbReference>
<organism evidence="7">
    <name type="scientific">marine sediment metagenome</name>
    <dbReference type="NCBI Taxonomy" id="412755"/>
    <lineage>
        <taxon>unclassified sequences</taxon>
        <taxon>metagenomes</taxon>
        <taxon>ecological metagenomes</taxon>
    </lineage>
</organism>
<dbReference type="PANTHER" id="PTHR45444">
    <property type="entry name" value="XANTHINE DEHYDROGENASE"/>
    <property type="match status" value="1"/>
</dbReference>
<dbReference type="GO" id="GO:0071949">
    <property type="term" value="F:FAD binding"/>
    <property type="evidence" value="ECO:0007669"/>
    <property type="project" value="InterPro"/>
</dbReference>
<dbReference type="InterPro" id="IPR036010">
    <property type="entry name" value="2Fe-2S_ferredoxin-like_sf"/>
</dbReference>
<evidence type="ECO:0000256" key="5">
    <source>
        <dbReference type="ARBA" id="ARBA00023004"/>
    </source>
</evidence>
<name>A0A0F9SMK6_9ZZZZ</name>
<dbReference type="Gene3D" id="3.30.465.10">
    <property type="match status" value="1"/>
</dbReference>
<sequence length="543" mass="59524">MVTAIYLPRLKSIFLTRAQTTRKNICQAFMYQGFIKIKGVCVIQFLLNNTPIEIQECSPSLTILDWLRTKKGKMGTKEGCATGDCGACTILVGEERINANGQASWHYKTMNSCLLLLGNAHAKHIVTVEAVTTGLYPNLTDLHPVQRALVECHGSQCGFCTPGIIMSLLALYINEPTYPGKKAVIHALGGNLCRCTGYSPILLAAEKAYSYERKAEPYSTMAAKFKASLNTQYDYDVPFLKNGPRKFYLPQTAQQLVELKALYPYAHLVAGGTDFAIELSQNMLLPDVIISLSQVKELCTLADNNGELHIGAALPYSQFVEAFYNHYPESKELFERLGSSQVRNSGTLGGSIGNASPIGDPAPLLIALNASMDLLSSAGTRTIKAADYFIDYKKTVLKSDEVISKFTIPKRPESLKLACHKISKRFEDDISTVCLVLAIEHSQNMITQARCAMGGMAAIPKRAQHIEKKLISQSLQVSTFIDAATAVNDDFAPMSDVRSSAHYRSTVSKNLLQRIGIEFCDAQPSSSKNNNNIAITRISHASL</sequence>
<dbReference type="InterPro" id="IPR016169">
    <property type="entry name" value="FAD-bd_PCMH_sub2"/>
</dbReference>
<dbReference type="SUPFAM" id="SSF54292">
    <property type="entry name" value="2Fe-2S ferredoxin-like"/>
    <property type="match status" value="1"/>
</dbReference>
<keyword evidence="2" id="KW-0479">Metal-binding</keyword>
<reference evidence="7" key="1">
    <citation type="journal article" date="2015" name="Nature">
        <title>Complex archaea that bridge the gap between prokaryotes and eukaryotes.</title>
        <authorList>
            <person name="Spang A."/>
            <person name="Saw J.H."/>
            <person name="Jorgensen S.L."/>
            <person name="Zaremba-Niedzwiedzka K."/>
            <person name="Martijn J."/>
            <person name="Lind A.E."/>
            <person name="van Eijk R."/>
            <person name="Schleper C."/>
            <person name="Guy L."/>
            <person name="Ettema T.J."/>
        </authorList>
    </citation>
    <scope>NUCLEOTIDE SEQUENCE</scope>
</reference>
<dbReference type="EMBL" id="LAZR01000453">
    <property type="protein sequence ID" value="KKN68269.1"/>
    <property type="molecule type" value="Genomic_DNA"/>
</dbReference>
<dbReference type="InterPro" id="IPR016167">
    <property type="entry name" value="FAD-bd_PCMH_sub1"/>
</dbReference>
<dbReference type="InterPro" id="IPR016166">
    <property type="entry name" value="FAD-bd_PCMH"/>
</dbReference>
<evidence type="ECO:0000259" key="6">
    <source>
        <dbReference type="PROSITE" id="PS51387"/>
    </source>
</evidence>
<dbReference type="Gene3D" id="3.10.20.30">
    <property type="match status" value="1"/>
</dbReference>
<dbReference type="InterPro" id="IPR002346">
    <property type="entry name" value="Mopterin_DH_FAD-bd"/>
</dbReference>
<evidence type="ECO:0000256" key="2">
    <source>
        <dbReference type="ARBA" id="ARBA00022723"/>
    </source>
</evidence>
<comment type="caution">
    <text evidence="7">The sequence shown here is derived from an EMBL/GenBank/DDBJ whole genome shotgun (WGS) entry which is preliminary data.</text>
</comment>
<dbReference type="InterPro" id="IPR036884">
    <property type="entry name" value="2Fe-2S-bd_dom_sf"/>
</dbReference>
<evidence type="ECO:0000256" key="4">
    <source>
        <dbReference type="ARBA" id="ARBA00023002"/>
    </source>
</evidence>
<dbReference type="Pfam" id="PF00111">
    <property type="entry name" value="Fer2"/>
    <property type="match status" value="1"/>
</dbReference>